<dbReference type="SMART" id="SM00310">
    <property type="entry name" value="PTBI"/>
    <property type="match status" value="1"/>
</dbReference>
<feature type="region of interest" description="Disordered" evidence="10">
    <location>
        <begin position="917"/>
        <end position="981"/>
    </location>
</feature>
<dbReference type="CDD" id="cd01257">
    <property type="entry name" value="PH_IRS"/>
    <property type="match status" value="1"/>
</dbReference>
<feature type="compositionally biased region" description="Basic and acidic residues" evidence="10">
    <location>
        <begin position="248"/>
        <end position="258"/>
    </location>
</feature>
<feature type="region of interest" description="Disordered" evidence="10">
    <location>
        <begin position="695"/>
        <end position="719"/>
    </location>
</feature>
<keyword evidence="7" id="KW-0896">Oogenesis</keyword>
<name>A0A6H5H2E0_9HEMI</name>
<feature type="region of interest" description="Disordered" evidence="10">
    <location>
        <begin position="242"/>
        <end position="271"/>
    </location>
</feature>
<dbReference type="Pfam" id="PF01593">
    <property type="entry name" value="Amino_oxidase"/>
    <property type="match status" value="1"/>
</dbReference>
<feature type="compositionally biased region" description="Low complexity" evidence="10">
    <location>
        <begin position="518"/>
        <end position="537"/>
    </location>
</feature>
<evidence type="ECO:0000313" key="14">
    <source>
        <dbReference type="Proteomes" id="UP000479000"/>
    </source>
</evidence>
<dbReference type="InterPro" id="IPR039011">
    <property type="entry name" value="IRS"/>
</dbReference>
<dbReference type="Gene3D" id="3.90.660.10">
    <property type="match status" value="1"/>
</dbReference>
<feature type="region of interest" description="Disordered" evidence="10">
    <location>
        <begin position="734"/>
        <end position="810"/>
    </location>
</feature>
<dbReference type="PANTHER" id="PTHR10614:SF13">
    <property type="entry name" value="INSULIN RECEPTOR SUBSTRATE 1"/>
    <property type="match status" value="1"/>
</dbReference>
<dbReference type="SMART" id="SM01244">
    <property type="entry name" value="IRS"/>
    <property type="match status" value="1"/>
</dbReference>
<feature type="domain" description="IRS-type PTB" evidence="12">
    <location>
        <begin position="134"/>
        <end position="242"/>
    </location>
</feature>
<evidence type="ECO:0000259" key="12">
    <source>
        <dbReference type="PROSITE" id="PS51064"/>
    </source>
</evidence>
<keyword evidence="5" id="KW-0677">Repeat</keyword>
<dbReference type="InterPro" id="IPR002937">
    <property type="entry name" value="Amino_oxidase"/>
</dbReference>
<protein>
    <recommendedName>
        <fullName evidence="2">Insulin receptor substrate 1</fullName>
    </recommendedName>
    <alternativeName>
        <fullName evidence="8">Protein chico</fullName>
    </alternativeName>
</protein>
<dbReference type="GO" id="GO:0016491">
    <property type="term" value="F:oxidoreductase activity"/>
    <property type="evidence" value="ECO:0007669"/>
    <property type="project" value="InterPro"/>
</dbReference>
<feature type="compositionally biased region" description="Polar residues" evidence="10">
    <location>
        <begin position="259"/>
        <end position="271"/>
    </location>
</feature>
<sequence length="1534" mass="168598">MFKVPSSREVVPRVESGEIVKQGYLRKLKKMRKRYFVLRGESAEAPARLEYYETEKKWKTTTCNPKRSIVLKNCFNINKRTDTRHKFVIALYIRNDEFCIVLDTEEEMESWLRALLTLQRGEPEEGGGPIRPNFEHVWEVYLHSKELGSRTDMVGRCRLCLTDQSVTLVKLERDETVAEKSLEYSLQKIRRCGYVNTFLFIEVGQCTVTGAGNLWLQAEDTNIAGNIHQTIMRYLEKPNSNQTINANKDIRPKARDRSVSVNESSRPASMQKWPTHTGFSLMFISSFIPYSPGSAACSTDSAGSSLSMDSDVTDGHWEDRYSHSLTPDEPVIVEENADDYAPWIARLNSQVSRLEMNSPGGKAKNGSYVIMSPGPFQSGELSTGSSCSVTSGTPSTDQRFRDYPLDKVSSYFNGEEEIVPAERPTRAYSLGSRPTFNKNRTELPVTTNNERTRAFSVGSKNAKGFNLLKMHNHHPHHMSSHSSMEPSDDMMELDFSKKGRMKNRKKPSSSERLSVPGGSASTLSSAASSYSTAEGSYMDMSPRCSPSLAPSPPKTNRFLAMLSKSPPKYDFLSFTRNSPPVSGYPSPSLGRVPEIEPVCGECGQQSPSQDTDSYVEMTPDSTAAGQKIIAPKNPKARVEYFPTVGSTSTPRRSSREESTLKRKMSHASAILEDNNNTKIIIGNSSNPVDEYVEMDLSSSKSRTRKNTSGEEDYMEMDGRGEKVEPIRSMPIAIQPPVKETTTSGSFVVGTRKNSTGTSPKPSFLQFGSSPSPVSSPYATLGRNRPRKNTLRRDSRDNLNSGSSGSSNSIFPLSLNSSINSPEDFESKCLVDATSGTVMLSTETSRSVDDLTSRVECTVLEGESDDYVMYEPGSLAIRDADYAHMAPVKPSGGTPVVRKTSVPLLKLRPFDRILQGLGVSSGSMTSSSSSPSIKTISEPSPELKESSSLPEEEEEEEETTPVARSDDDSLTPKAPTDANDSFPPTFENLLSTIAAALAITHRAKKTCGDECDSKFFKAKTSPSRPEFKMQDCVSEVIEKNCIYDMCCLQPGTSQPAVIIIGAGLAGLSAAQRLVQCGISNFKILEALDRPGGRIKTCWLGDTAIEMGAAYIDGASIANPVYTLAAQERLIKAPLPRLDAPSDMMYFTSEGRAIEPRLAEKASKIFFRAVADASLVPYCESKTAKDNLNKFMDDAVLEAIRKLPEIERYDVARVIYGLKSTLGDKLNSPISAACGHPHSLPGGRVQIPLGMGSLLAPLIRDMPDCSMVFCKPVYCIRWGTASGCGPRVVVRACDGEEFPADYVIVTVPLGVLKNKADSLFCPALPACKMDAIQKLGFGNVSKVFLQFDAPFWVGDRTEFRLAWSPQELAERTDWLKGVTSFASVPGSNKVLEVTISGPEAKFMEQQENETVARDLTELLRTFLGDSTIPYPKELAVTDWSSNSNFYGSYTYIGPESNVGHIWNMADPLPGQCEEMAPIILFAGEHTSVKFHSTLQGARESGIREADRIIKLTKQLNGPPVKQICIPCKTVCTGRLI</sequence>
<feature type="compositionally biased region" description="Acidic residues" evidence="10">
    <location>
        <begin position="949"/>
        <end position="958"/>
    </location>
</feature>
<feature type="domain" description="PH" evidence="11">
    <location>
        <begin position="18"/>
        <end position="120"/>
    </location>
</feature>
<comment type="function">
    <text evidence="9">Activates phosphatidylinositol 3-kinase when bound to the regulatory p85 subunit. May mediate the control of various cellular processes by insulin-like peptides. When phosphorylated by the insulin receptor binds specifically to various cellular proteins containing SH2 domains. Involved in control of cell proliferation, cell size, and body and organ growth throughout development. Also has a role in a signaling pathway controlling the physiological response required to endure periods of low nutrient conditions. Insulin/insulin-like growth factor (IGF) signaling pathway has a role in regulating aging and is necessary in the ovary for vitellogenic maturation.</text>
</comment>
<dbReference type="Proteomes" id="UP000479000">
    <property type="component" value="Unassembled WGS sequence"/>
</dbReference>
<gene>
    <name evidence="13" type="ORF">NTEN_LOCUS16281</name>
</gene>
<dbReference type="GO" id="GO:0043548">
    <property type="term" value="F:phosphatidylinositol 3-kinase binding"/>
    <property type="evidence" value="ECO:0007669"/>
    <property type="project" value="TreeGrafter"/>
</dbReference>
<feature type="compositionally biased region" description="Polar residues" evidence="10">
    <location>
        <begin position="739"/>
        <end position="777"/>
    </location>
</feature>
<dbReference type="GO" id="GO:0005829">
    <property type="term" value="C:cytosol"/>
    <property type="evidence" value="ECO:0007669"/>
    <property type="project" value="TreeGrafter"/>
</dbReference>
<dbReference type="PROSITE" id="PS50003">
    <property type="entry name" value="PH_DOMAIN"/>
    <property type="match status" value="1"/>
</dbReference>
<dbReference type="SMART" id="SM00233">
    <property type="entry name" value="PH"/>
    <property type="match status" value="1"/>
</dbReference>
<evidence type="ECO:0000313" key="13">
    <source>
        <dbReference type="EMBL" id="CAB0011288.1"/>
    </source>
</evidence>
<evidence type="ECO:0000256" key="10">
    <source>
        <dbReference type="SAM" id="MobiDB-lite"/>
    </source>
</evidence>
<evidence type="ECO:0000256" key="7">
    <source>
        <dbReference type="ARBA" id="ARBA00022943"/>
    </source>
</evidence>
<dbReference type="EMBL" id="CADCXU010024022">
    <property type="protein sequence ID" value="CAB0011288.1"/>
    <property type="molecule type" value="Genomic_DNA"/>
</dbReference>
<evidence type="ECO:0000256" key="8">
    <source>
        <dbReference type="ARBA" id="ARBA00033282"/>
    </source>
</evidence>
<keyword evidence="6" id="KW-0221">Differentiation</keyword>
<dbReference type="Gene3D" id="3.50.50.60">
    <property type="entry name" value="FAD/NAD(P)-binding domain"/>
    <property type="match status" value="1"/>
</dbReference>
<proteinExistence type="predicted"/>
<feature type="compositionally biased region" description="Low complexity" evidence="10">
    <location>
        <begin position="382"/>
        <end position="396"/>
    </location>
</feature>
<dbReference type="GO" id="GO:0005886">
    <property type="term" value="C:plasma membrane"/>
    <property type="evidence" value="ECO:0007669"/>
    <property type="project" value="TreeGrafter"/>
</dbReference>
<evidence type="ECO:0000256" key="5">
    <source>
        <dbReference type="ARBA" id="ARBA00022737"/>
    </source>
</evidence>
<accession>A0A6H5H2E0</accession>
<evidence type="ECO:0000256" key="6">
    <source>
        <dbReference type="ARBA" id="ARBA00022782"/>
    </source>
</evidence>
<keyword evidence="14" id="KW-1185">Reference proteome</keyword>
<dbReference type="InterPro" id="IPR001849">
    <property type="entry name" value="PH_domain"/>
</dbReference>
<evidence type="ECO:0000256" key="1">
    <source>
        <dbReference type="ARBA" id="ARBA00011440"/>
    </source>
</evidence>
<dbReference type="SUPFAM" id="SSF54373">
    <property type="entry name" value="FAD-linked reductases, C-terminal domain"/>
    <property type="match status" value="1"/>
</dbReference>
<dbReference type="PRINTS" id="PR00628">
    <property type="entry name" value="INSULINRSI"/>
</dbReference>
<feature type="region of interest" description="Disordered" evidence="10">
    <location>
        <begin position="381"/>
        <end position="401"/>
    </location>
</feature>
<dbReference type="SUPFAM" id="SSF50729">
    <property type="entry name" value="PH domain-like"/>
    <property type="match status" value="2"/>
</dbReference>
<dbReference type="SUPFAM" id="SSF51905">
    <property type="entry name" value="FAD/NAD(P)-binding domain"/>
    <property type="match status" value="1"/>
</dbReference>
<dbReference type="OrthoDB" id="946068at2759"/>
<dbReference type="InterPro" id="IPR002404">
    <property type="entry name" value="IRS_PTB"/>
</dbReference>
<comment type="subunit">
    <text evidence="1">Bindings to phosphatidylinositol 3-kinase and SHP2.</text>
</comment>
<keyword evidence="4" id="KW-0341">Growth regulation</keyword>
<dbReference type="Gene3D" id="2.30.29.30">
    <property type="entry name" value="Pleckstrin-homology domain (PH domain)/Phosphotyrosine-binding domain (PTB)"/>
    <property type="match status" value="2"/>
</dbReference>
<dbReference type="PANTHER" id="PTHR10614">
    <property type="entry name" value="INSULIN RECEPTOR SUBSTRATE"/>
    <property type="match status" value="1"/>
</dbReference>
<feature type="compositionally biased region" description="Low complexity" evidence="10">
    <location>
        <begin position="919"/>
        <end position="939"/>
    </location>
</feature>
<dbReference type="GO" id="GO:0005158">
    <property type="term" value="F:insulin receptor binding"/>
    <property type="evidence" value="ECO:0007669"/>
    <property type="project" value="InterPro"/>
</dbReference>
<reference evidence="13 14" key="1">
    <citation type="submission" date="2020-02" db="EMBL/GenBank/DDBJ databases">
        <authorList>
            <person name="Ferguson B K."/>
        </authorList>
    </citation>
    <scope>NUCLEOTIDE SEQUENCE [LARGE SCALE GENOMIC DNA]</scope>
</reference>
<dbReference type="InterPro" id="IPR036188">
    <property type="entry name" value="FAD/NAD-bd_sf"/>
</dbReference>
<dbReference type="Pfam" id="PF02174">
    <property type="entry name" value="IRS"/>
    <property type="match status" value="1"/>
</dbReference>
<organism evidence="13 14">
    <name type="scientific">Nesidiocoris tenuis</name>
    <dbReference type="NCBI Taxonomy" id="355587"/>
    <lineage>
        <taxon>Eukaryota</taxon>
        <taxon>Metazoa</taxon>
        <taxon>Ecdysozoa</taxon>
        <taxon>Arthropoda</taxon>
        <taxon>Hexapoda</taxon>
        <taxon>Insecta</taxon>
        <taxon>Pterygota</taxon>
        <taxon>Neoptera</taxon>
        <taxon>Paraneoptera</taxon>
        <taxon>Hemiptera</taxon>
        <taxon>Heteroptera</taxon>
        <taxon>Panheteroptera</taxon>
        <taxon>Cimicomorpha</taxon>
        <taxon>Miridae</taxon>
        <taxon>Dicyphina</taxon>
        <taxon>Nesidiocoris</taxon>
    </lineage>
</organism>
<evidence type="ECO:0000259" key="11">
    <source>
        <dbReference type="PROSITE" id="PS50003"/>
    </source>
</evidence>
<feature type="region of interest" description="Disordered" evidence="10">
    <location>
        <begin position="643"/>
        <end position="663"/>
    </location>
</feature>
<dbReference type="PROSITE" id="PS51064">
    <property type="entry name" value="IRS_PTB"/>
    <property type="match status" value="1"/>
</dbReference>
<evidence type="ECO:0000256" key="4">
    <source>
        <dbReference type="ARBA" id="ARBA00022604"/>
    </source>
</evidence>
<evidence type="ECO:0000256" key="3">
    <source>
        <dbReference type="ARBA" id="ARBA00022553"/>
    </source>
</evidence>
<evidence type="ECO:0000256" key="9">
    <source>
        <dbReference type="ARBA" id="ARBA00046145"/>
    </source>
</evidence>
<keyword evidence="3" id="KW-0597">Phosphoprotein</keyword>
<feature type="region of interest" description="Disordered" evidence="10">
    <location>
        <begin position="499"/>
        <end position="559"/>
    </location>
</feature>
<dbReference type="GO" id="GO:0048477">
    <property type="term" value="P:oogenesis"/>
    <property type="evidence" value="ECO:0007669"/>
    <property type="project" value="UniProtKB-KW"/>
</dbReference>
<evidence type="ECO:0000256" key="2">
    <source>
        <dbReference type="ARBA" id="ARBA00015710"/>
    </source>
</evidence>
<dbReference type="GO" id="GO:0008286">
    <property type="term" value="P:insulin receptor signaling pathway"/>
    <property type="evidence" value="ECO:0007669"/>
    <property type="project" value="InterPro"/>
</dbReference>
<feature type="compositionally biased region" description="Low complexity" evidence="10">
    <location>
        <begin position="797"/>
        <end position="808"/>
    </location>
</feature>
<dbReference type="InterPro" id="IPR011993">
    <property type="entry name" value="PH-like_dom_sf"/>
</dbReference>
<dbReference type="Pfam" id="PF00169">
    <property type="entry name" value="PH"/>
    <property type="match status" value="1"/>
</dbReference>